<dbReference type="Pfam" id="PF15575">
    <property type="entry name" value="Imm49"/>
    <property type="match status" value="1"/>
</dbReference>
<accession>A0A937FT53</accession>
<evidence type="ECO:0000313" key="1">
    <source>
        <dbReference type="EMBL" id="MBL6445150.1"/>
    </source>
</evidence>
<dbReference type="InterPro" id="IPR029074">
    <property type="entry name" value="Imm49"/>
</dbReference>
<name>A0A937FT53_9BACT</name>
<dbReference type="EMBL" id="JAEUGD010000004">
    <property type="protein sequence ID" value="MBL6445150.1"/>
    <property type="molecule type" value="Genomic_DNA"/>
</dbReference>
<dbReference type="AlphaFoldDB" id="A0A937FT53"/>
<gene>
    <name evidence="1" type="ORF">JMN32_02445</name>
</gene>
<comment type="caution">
    <text evidence="1">The sequence shown here is derived from an EMBL/GenBank/DDBJ whole genome shotgun (WGS) entry which is preliminary data.</text>
</comment>
<proteinExistence type="predicted"/>
<dbReference type="Proteomes" id="UP000614216">
    <property type="component" value="Unassembled WGS sequence"/>
</dbReference>
<protein>
    <submittedName>
        <fullName evidence="1">Immunity 49 family protein</fullName>
    </submittedName>
</protein>
<organism evidence="1 2">
    <name type="scientific">Fulvivirga marina</name>
    <dbReference type="NCBI Taxonomy" id="2494733"/>
    <lineage>
        <taxon>Bacteria</taxon>
        <taxon>Pseudomonadati</taxon>
        <taxon>Bacteroidota</taxon>
        <taxon>Cytophagia</taxon>
        <taxon>Cytophagales</taxon>
        <taxon>Fulvivirgaceae</taxon>
        <taxon>Fulvivirga</taxon>
    </lineage>
</organism>
<keyword evidence="2" id="KW-1185">Reference proteome</keyword>
<evidence type="ECO:0000313" key="2">
    <source>
        <dbReference type="Proteomes" id="UP000614216"/>
    </source>
</evidence>
<sequence length="285" mass="33633">MGNKINFKNFDEEFLKRKYERTFDYKEETILNAQEDGGELYYLFKDAISWITLKIVNGETYREELRDYFQLAMQGIYGHLKLVDRKGEVVKLVIAGVEVELENDESGYSDVFTLVEGFTYAVICRNKEVLDFIFSLKEESPLLGQGEHNYHPAYKHYYLFRHEENVTEGEIDAYIKAAESYYQKDASLKEFYRLINKPYQQLMKEFFLGTSESFNQQLIECLEKNKEYYDTTEDNRFREVEGWLPWSIISIACLAYDKGWEITVENPRLPMYLVKGECSVESLAP</sequence>
<reference evidence="1" key="1">
    <citation type="submission" date="2021-01" db="EMBL/GenBank/DDBJ databases">
        <title>Fulvivirga kasyanovii gen. nov., sp nov., a novel member of the phylum Bacteroidetes isolated from seawater in a mussel farm.</title>
        <authorList>
            <person name="Zhao L.-H."/>
            <person name="Wang Z.-J."/>
        </authorList>
    </citation>
    <scope>NUCLEOTIDE SEQUENCE</scope>
    <source>
        <strain evidence="1">29W222</strain>
    </source>
</reference>
<dbReference type="RefSeq" id="WP_202854687.1">
    <property type="nucleotide sequence ID" value="NZ_JAEUGD010000004.1"/>
</dbReference>